<gene>
    <name evidence="13" type="ORF">AALO_G00268000</name>
</gene>
<dbReference type="AlphaFoldDB" id="A0AAV6FLI3"/>
<comment type="subunit">
    <text evidence="11">Homodimer. Interacts with ATP7B. Interacts with ATP7A. Interacts (via dimer form) with SLC31A1 (via C-terminal domain); this interaction improves ATOX1 stability and controls intracellular Cu(I) levels.</text>
</comment>
<keyword evidence="2" id="KW-0479">Metal-binding</keyword>
<evidence type="ECO:0000256" key="10">
    <source>
        <dbReference type="ARBA" id="ARBA00043201"/>
    </source>
</evidence>
<dbReference type="PROSITE" id="PS51257">
    <property type="entry name" value="PROKAR_LIPOPROTEIN"/>
    <property type="match status" value="1"/>
</dbReference>
<dbReference type="PANTHER" id="PTHR46365">
    <property type="entry name" value="COPPER TRANSPORT PROTEIN ATOX1"/>
    <property type="match status" value="1"/>
</dbReference>
<keyword evidence="5" id="KW-0406">Ion transport</keyword>
<evidence type="ECO:0000259" key="12">
    <source>
        <dbReference type="PROSITE" id="PS50846"/>
    </source>
</evidence>
<sequence>MIPKTTRFGYRCVAKRSRVTTITTQPGGGIWASCMHFWWCPEDISATMTKHEFSVDMTCEGCSGAVTRVLTKLDVKFDIDLPNKKVFIESDKDTDVLLETLKKTGKAVTYIGPK</sequence>
<dbReference type="Gene3D" id="3.30.70.100">
    <property type="match status" value="1"/>
</dbReference>
<evidence type="ECO:0000256" key="11">
    <source>
        <dbReference type="ARBA" id="ARBA00046351"/>
    </source>
</evidence>
<reference evidence="13" key="1">
    <citation type="submission" date="2020-10" db="EMBL/GenBank/DDBJ databases">
        <title>Chromosome-scale genome assembly of the Allis shad, Alosa alosa.</title>
        <authorList>
            <person name="Margot Z."/>
            <person name="Christophe K."/>
            <person name="Cabau C."/>
            <person name="Louis A."/>
            <person name="Berthelot C."/>
            <person name="Parey E."/>
            <person name="Roest Crollius H."/>
            <person name="Montfort J."/>
            <person name="Robinson-Rechavi M."/>
            <person name="Bucao C."/>
            <person name="Bouchez O."/>
            <person name="Gislard M."/>
            <person name="Lluch J."/>
            <person name="Milhes M."/>
            <person name="Lampietro C."/>
            <person name="Lopez Roques C."/>
            <person name="Donnadieu C."/>
            <person name="Braasch I."/>
            <person name="Desvignes T."/>
            <person name="Postlethwait J."/>
            <person name="Bobe J."/>
            <person name="Guiguen Y."/>
        </authorList>
    </citation>
    <scope>NUCLEOTIDE SEQUENCE</scope>
    <source>
        <strain evidence="13">M-15738</strain>
        <tissue evidence="13">Blood</tissue>
    </source>
</reference>
<name>A0AAV6FLI3_9TELE</name>
<evidence type="ECO:0000256" key="1">
    <source>
        <dbReference type="ARBA" id="ARBA00022448"/>
    </source>
</evidence>
<dbReference type="PROSITE" id="PS50846">
    <property type="entry name" value="HMA_2"/>
    <property type="match status" value="1"/>
</dbReference>
<dbReference type="EMBL" id="JADWDJ010000021">
    <property type="protein sequence ID" value="KAG5263734.1"/>
    <property type="molecule type" value="Genomic_DNA"/>
</dbReference>
<keyword evidence="1" id="KW-0813">Transport</keyword>
<dbReference type="CDD" id="cd00371">
    <property type="entry name" value="HMA"/>
    <property type="match status" value="1"/>
</dbReference>
<dbReference type="Pfam" id="PF00403">
    <property type="entry name" value="HMA"/>
    <property type="match status" value="1"/>
</dbReference>
<evidence type="ECO:0000313" key="13">
    <source>
        <dbReference type="EMBL" id="KAG5263734.1"/>
    </source>
</evidence>
<evidence type="ECO:0000256" key="5">
    <source>
        <dbReference type="ARBA" id="ARBA00023065"/>
    </source>
</evidence>
<dbReference type="GO" id="GO:0016531">
    <property type="term" value="F:copper chaperone activity"/>
    <property type="evidence" value="ECO:0007669"/>
    <property type="project" value="TreeGrafter"/>
</dbReference>
<evidence type="ECO:0000256" key="7">
    <source>
        <dbReference type="ARBA" id="ARBA00037651"/>
    </source>
</evidence>
<dbReference type="PANTHER" id="PTHR46365:SF1">
    <property type="entry name" value="COPPER TRANSPORT PROTEIN ATOX1"/>
    <property type="match status" value="1"/>
</dbReference>
<dbReference type="InterPro" id="IPR006121">
    <property type="entry name" value="HMA_dom"/>
</dbReference>
<keyword evidence="4" id="KW-0186">Copper</keyword>
<organism evidence="13 14">
    <name type="scientific">Alosa alosa</name>
    <name type="common">allis shad</name>
    <dbReference type="NCBI Taxonomy" id="278164"/>
    <lineage>
        <taxon>Eukaryota</taxon>
        <taxon>Metazoa</taxon>
        <taxon>Chordata</taxon>
        <taxon>Craniata</taxon>
        <taxon>Vertebrata</taxon>
        <taxon>Euteleostomi</taxon>
        <taxon>Actinopterygii</taxon>
        <taxon>Neopterygii</taxon>
        <taxon>Teleostei</taxon>
        <taxon>Clupei</taxon>
        <taxon>Clupeiformes</taxon>
        <taxon>Clupeoidei</taxon>
        <taxon>Clupeidae</taxon>
        <taxon>Alosa</taxon>
    </lineage>
</organism>
<proteinExistence type="inferred from homology"/>
<evidence type="ECO:0000256" key="9">
    <source>
        <dbReference type="ARBA" id="ARBA00040962"/>
    </source>
</evidence>
<evidence type="ECO:0000256" key="6">
    <source>
        <dbReference type="ARBA" id="ARBA00023186"/>
    </source>
</evidence>
<dbReference type="InterPro" id="IPR036163">
    <property type="entry name" value="HMA_dom_sf"/>
</dbReference>
<dbReference type="FunFam" id="3.30.70.100:FF:000008">
    <property type="entry name" value="Copper transport protein ATOX1"/>
    <property type="match status" value="1"/>
</dbReference>
<keyword evidence="14" id="KW-1185">Reference proteome</keyword>
<dbReference type="GO" id="GO:0046872">
    <property type="term" value="F:metal ion binding"/>
    <property type="evidence" value="ECO:0007669"/>
    <property type="project" value="UniProtKB-KW"/>
</dbReference>
<evidence type="ECO:0000256" key="8">
    <source>
        <dbReference type="ARBA" id="ARBA00038171"/>
    </source>
</evidence>
<keyword evidence="6" id="KW-0143">Chaperone</keyword>
<dbReference type="Proteomes" id="UP000823561">
    <property type="component" value="Chromosome 21"/>
</dbReference>
<evidence type="ECO:0000313" key="14">
    <source>
        <dbReference type="Proteomes" id="UP000823561"/>
    </source>
</evidence>
<dbReference type="SUPFAM" id="SSF55008">
    <property type="entry name" value="HMA, heavy metal-associated domain"/>
    <property type="match status" value="1"/>
</dbReference>
<evidence type="ECO:0000256" key="3">
    <source>
        <dbReference type="ARBA" id="ARBA00022796"/>
    </source>
</evidence>
<comment type="similarity">
    <text evidence="8">Belongs to the ATX1 family.</text>
</comment>
<comment type="caution">
    <text evidence="13">The sequence shown here is derived from an EMBL/GenBank/DDBJ whole genome shotgun (WGS) entry which is preliminary data.</text>
</comment>
<evidence type="ECO:0000256" key="2">
    <source>
        <dbReference type="ARBA" id="ARBA00022723"/>
    </source>
</evidence>
<comment type="function">
    <text evidence="7">Binds and deliver cytosolic copper to the copper ATPase proteins. May be important in cellular antioxidant defense.</text>
</comment>
<protein>
    <recommendedName>
        <fullName evidence="9">Copper transport protein ATOX1</fullName>
    </recommendedName>
    <alternativeName>
        <fullName evidence="10">Metal transport protein ATX1</fullName>
    </alternativeName>
</protein>
<feature type="domain" description="HMA" evidence="12">
    <location>
        <begin position="48"/>
        <end position="109"/>
    </location>
</feature>
<accession>A0AAV6FLI3</accession>
<evidence type="ECO:0000256" key="4">
    <source>
        <dbReference type="ARBA" id="ARBA00023008"/>
    </source>
</evidence>
<dbReference type="InterPro" id="IPR051881">
    <property type="entry name" value="Copper_transport_ATOX1-like"/>
</dbReference>
<dbReference type="GO" id="GO:0006825">
    <property type="term" value="P:copper ion transport"/>
    <property type="evidence" value="ECO:0007669"/>
    <property type="project" value="UniProtKB-KW"/>
</dbReference>
<dbReference type="GO" id="GO:0005829">
    <property type="term" value="C:cytosol"/>
    <property type="evidence" value="ECO:0007669"/>
    <property type="project" value="TreeGrafter"/>
</dbReference>
<keyword evidence="3" id="KW-0187">Copper transport</keyword>